<evidence type="ECO:0000313" key="2">
    <source>
        <dbReference type="Proteomes" id="UP000707356"/>
    </source>
</evidence>
<dbReference type="PANTHER" id="PTHR10000:SF8">
    <property type="entry name" value="HAD SUPERFAMILY HYDROLASE-LIKE, TYPE 3"/>
    <property type="match status" value="1"/>
</dbReference>
<sequence>MSQALQPLTPQALQSVRLIATDMDGTLTQQEKFTPMLLQTLRKLANAQVPVLIVTGRSAGWVNAVAHYLPVWGAIAENGGLFYDQNGNSALLSDIPDGHRQKLAQMFGTVQARFPQLRESSDNLFRLTDWTFDVAGLSLEDLQQLTVLCQLQGWGFTYSTVQCHIKPLAQEKAAGLQQVLRRYFPMLQPEQILTVGDSPNDQSLFEESLFPVSAGVANIRNYAEQLAHLPRYVTPSETAAGFCELAEAVLQARSA</sequence>
<dbReference type="GO" id="GO:0016791">
    <property type="term" value="F:phosphatase activity"/>
    <property type="evidence" value="ECO:0007669"/>
    <property type="project" value="UniProtKB-ARBA"/>
</dbReference>
<dbReference type="Pfam" id="PF08282">
    <property type="entry name" value="Hydrolase_3"/>
    <property type="match status" value="1"/>
</dbReference>
<name>A0A951PCH4_9CYAN</name>
<dbReference type="Gene3D" id="3.90.1070.10">
    <property type="match status" value="1"/>
</dbReference>
<gene>
    <name evidence="1" type="ORF">KME07_14015</name>
</gene>
<reference evidence="1" key="1">
    <citation type="submission" date="2021-05" db="EMBL/GenBank/DDBJ databases">
        <authorList>
            <person name="Pietrasiak N."/>
            <person name="Ward R."/>
            <person name="Stajich J.E."/>
            <person name="Kurbessoian T."/>
        </authorList>
    </citation>
    <scope>NUCLEOTIDE SEQUENCE</scope>
    <source>
        <strain evidence="1">GSE-TBD4-15B</strain>
    </source>
</reference>
<organism evidence="1 2">
    <name type="scientific">Pegethrix bostrychoides GSE-TBD4-15B</name>
    <dbReference type="NCBI Taxonomy" id="2839662"/>
    <lineage>
        <taxon>Bacteria</taxon>
        <taxon>Bacillati</taxon>
        <taxon>Cyanobacteriota</taxon>
        <taxon>Cyanophyceae</taxon>
        <taxon>Oculatellales</taxon>
        <taxon>Oculatellaceae</taxon>
        <taxon>Pegethrix</taxon>
    </lineage>
</organism>
<protein>
    <submittedName>
        <fullName evidence="1">Cof-type HAD-IIB family hydrolase</fullName>
    </submittedName>
</protein>
<dbReference type="Gene3D" id="3.40.50.1000">
    <property type="entry name" value="HAD superfamily/HAD-like"/>
    <property type="match status" value="1"/>
</dbReference>
<dbReference type="Proteomes" id="UP000707356">
    <property type="component" value="Unassembled WGS sequence"/>
</dbReference>
<proteinExistence type="predicted"/>
<reference evidence="1" key="2">
    <citation type="journal article" date="2022" name="Microbiol. Resour. Announc.">
        <title>Metagenome Sequencing to Explore Phylogenomics of Terrestrial Cyanobacteria.</title>
        <authorList>
            <person name="Ward R.D."/>
            <person name="Stajich J.E."/>
            <person name="Johansen J.R."/>
            <person name="Huntemann M."/>
            <person name="Clum A."/>
            <person name="Foster B."/>
            <person name="Foster B."/>
            <person name="Roux S."/>
            <person name="Palaniappan K."/>
            <person name="Varghese N."/>
            <person name="Mukherjee S."/>
            <person name="Reddy T.B.K."/>
            <person name="Daum C."/>
            <person name="Copeland A."/>
            <person name="Chen I.A."/>
            <person name="Ivanova N.N."/>
            <person name="Kyrpides N.C."/>
            <person name="Shapiro N."/>
            <person name="Eloe-Fadrosh E.A."/>
            <person name="Pietrasiak N."/>
        </authorList>
    </citation>
    <scope>NUCLEOTIDE SEQUENCE</scope>
    <source>
        <strain evidence="1">GSE-TBD4-15B</strain>
    </source>
</reference>
<dbReference type="InterPro" id="IPR023214">
    <property type="entry name" value="HAD_sf"/>
</dbReference>
<comment type="caution">
    <text evidence="1">The sequence shown here is derived from an EMBL/GenBank/DDBJ whole genome shotgun (WGS) entry which is preliminary data.</text>
</comment>
<dbReference type="PANTHER" id="PTHR10000">
    <property type="entry name" value="PHOSPHOSERINE PHOSPHATASE"/>
    <property type="match status" value="1"/>
</dbReference>
<dbReference type="GO" id="GO:0005829">
    <property type="term" value="C:cytosol"/>
    <property type="evidence" value="ECO:0007669"/>
    <property type="project" value="TreeGrafter"/>
</dbReference>
<evidence type="ECO:0000313" key="1">
    <source>
        <dbReference type="EMBL" id="MBW4466535.1"/>
    </source>
</evidence>
<keyword evidence="1" id="KW-0378">Hydrolase</keyword>
<dbReference type="GO" id="GO:0000287">
    <property type="term" value="F:magnesium ion binding"/>
    <property type="evidence" value="ECO:0007669"/>
    <property type="project" value="TreeGrafter"/>
</dbReference>
<dbReference type="InterPro" id="IPR036412">
    <property type="entry name" value="HAD-like_sf"/>
</dbReference>
<accession>A0A951PCH4</accession>
<dbReference type="EMBL" id="JAHHHV010000068">
    <property type="protein sequence ID" value="MBW4466535.1"/>
    <property type="molecule type" value="Genomic_DNA"/>
</dbReference>
<dbReference type="AlphaFoldDB" id="A0A951PCH4"/>
<dbReference type="SUPFAM" id="SSF56784">
    <property type="entry name" value="HAD-like"/>
    <property type="match status" value="1"/>
</dbReference>